<dbReference type="InterPro" id="IPR029069">
    <property type="entry name" value="HotDog_dom_sf"/>
</dbReference>
<dbReference type="AlphaFoldDB" id="A0A419T0X1"/>
<evidence type="ECO:0000256" key="2">
    <source>
        <dbReference type="ARBA" id="ARBA00023239"/>
    </source>
</evidence>
<protein>
    <recommendedName>
        <fullName evidence="5">Beta-hydroxyacyl-ACP dehydratase</fullName>
    </recommendedName>
</protein>
<keyword evidence="4" id="KW-1185">Reference proteome</keyword>
<dbReference type="SUPFAM" id="SSF54637">
    <property type="entry name" value="Thioesterase/thiol ester dehydrase-isomerase"/>
    <property type="match status" value="1"/>
</dbReference>
<dbReference type="OrthoDB" id="9832657at2"/>
<proteinExistence type="inferred from homology"/>
<evidence type="ECO:0000313" key="3">
    <source>
        <dbReference type="EMBL" id="RKD31125.1"/>
    </source>
</evidence>
<organism evidence="3 4">
    <name type="scientific">Lacrimispora algidixylanolytica</name>
    <dbReference type="NCBI Taxonomy" id="94868"/>
    <lineage>
        <taxon>Bacteria</taxon>
        <taxon>Bacillati</taxon>
        <taxon>Bacillota</taxon>
        <taxon>Clostridia</taxon>
        <taxon>Lachnospirales</taxon>
        <taxon>Lachnospiraceae</taxon>
        <taxon>Lacrimispora</taxon>
    </lineage>
</organism>
<evidence type="ECO:0000313" key="4">
    <source>
        <dbReference type="Proteomes" id="UP000284277"/>
    </source>
</evidence>
<accession>A0A419T0X1</accession>
<dbReference type="InterPro" id="IPR013114">
    <property type="entry name" value="FabA_FabZ"/>
</dbReference>
<dbReference type="Gene3D" id="3.10.129.10">
    <property type="entry name" value="Hotdog Thioesterase"/>
    <property type="match status" value="1"/>
</dbReference>
<reference evidence="3 4" key="1">
    <citation type="submission" date="2016-08" db="EMBL/GenBank/DDBJ databases">
        <title>A new outlook on sporulation: Clostridium algidixylanolyticum.</title>
        <authorList>
            <person name="Poppleton D.I."/>
            <person name="Gribaldo S."/>
        </authorList>
    </citation>
    <scope>NUCLEOTIDE SEQUENCE [LARGE SCALE GENOMIC DNA]</scope>
    <source>
        <strain evidence="3 4">SPL73</strain>
    </source>
</reference>
<gene>
    <name evidence="3" type="ORF">BET01_04525</name>
</gene>
<dbReference type="EMBL" id="MCIA01000023">
    <property type="protein sequence ID" value="RKD31125.1"/>
    <property type="molecule type" value="Genomic_DNA"/>
</dbReference>
<dbReference type="Pfam" id="PF07977">
    <property type="entry name" value="FabA"/>
    <property type="match status" value="1"/>
</dbReference>
<evidence type="ECO:0008006" key="5">
    <source>
        <dbReference type="Google" id="ProtNLM"/>
    </source>
</evidence>
<dbReference type="RefSeq" id="WP_120197344.1">
    <property type="nucleotide sequence ID" value="NZ_MCIA01000023.1"/>
</dbReference>
<dbReference type="PANTHER" id="PTHR30272">
    <property type="entry name" value="3-HYDROXYACYL-[ACYL-CARRIER-PROTEIN] DEHYDRATASE"/>
    <property type="match status" value="1"/>
</dbReference>
<comment type="caution">
    <text evidence="3">The sequence shown here is derived from an EMBL/GenBank/DDBJ whole genome shotgun (WGS) entry which is preliminary data.</text>
</comment>
<dbReference type="Proteomes" id="UP000284277">
    <property type="component" value="Unassembled WGS sequence"/>
</dbReference>
<dbReference type="GO" id="GO:0016829">
    <property type="term" value="F:lyase activity"/>
    <property type="evidence" value="ECO:0007669"/>
    <property type="project" value="UniProtKB-KW"/>
</dbReference>
<evidence type="ECO:0000256" key="1">
    <source>
        <dbReference type="ARBA" id="ARBA00009174"/>
    </source>
</evidence>
<dbReference type="PANTHER" id="PTHR30272:SF1">
    <property type="entry name" value="3-HYDROXYACYL-[ACYL-CARRIER-PROTEIN] DEHYDRATASE"/>
    <property type="match status" value="1"/>
</dbReference>
<sequence>MSFIMVDRVCEVNASSIKTIKLLSIAEPVYEIHFPFFPVLPAVLLLENVKQSIDLFMKKNGEEGKVYFFNGIKKLKVYKALFPGDAIITEVSLTRKVDDYYLFDANIYNNEMIAAKLKEVKVVVGKENCIWEKELQSQD</sequence>
<comment type="similarity">
    <text evidence="1">Belongs to the thioester dehydratase family. FabZ subfamily.</text>
</comment>
<keyword evidence="2" id="KW-0456">Lyase</keyword>
<name>A0A419T0X1_9FIRM</name>